<sequence length="560" mass="60491">MTPNSPSASAPSRRSFLASTAVAAAAVAGGMPLLAACGGSTDSGEGTTSGKSAEKLLPTFAARSIVTPDIASKNGSCAGYTAKVDLDKLATSVPKKLGTGAEVTIMAPFWGPPPKTDCAYYTALNEASGVKVTWKNQDGNTYGEKIGAVLASSSLPDVMIVPGWELSGKIPSALVAKMMDLGPYLAGDKAKAYPNLAAMPTDAWRRGIFGGKLRGIPYPYSYLPNIAPFYRKDLFEKKGYSVPTSAQEFFDLAKEMTDKKAGVYGCDDMKWSAFNFFGSLGGSEKALGWKLEGDKLVKRLETDEYLEALEWTRKLFAAGVVHPDAKAQTGDGFLRFTSGKVMMCNGDIAYWYGKTAEMQGSKTYPDFEMAAMDIFGAEGGDPTLYAGTPANVWAFVRKDASKEVVRNVLAAANYSAAPVGTKEHMLAYYGKEGVHFTITDGVPKKTEKGNAQALNSWQMLGGPAPFFAYPDLPDVTRGMIEWQQRMGAFVKKTPFYGMTIIEPSRYATLEDKFEELENDFVRGNKKLGDVQQAISDWKSQGGDKLRDWYKKLLDENGSAS</sequence>
<protein>
    <submittedName>
        <fullName evidence="1">Extracellular solute-binding protein</fullName>
    </submittedName>
</protein>
<accession>A0ACD5ALB4</accession>
<name>A0ACD5ALB4_9ACTN</name>
<proteinExistence type="predicted"/>
<evidence type="ECO:0000313" key="2">
    <source>
        <dbReference type="Proteomes" id="UP001432251"/>
    </source>
</evidence>
<dbReference type="EMBL" id="CP146022">
    <property type="protein sequence ID" value="WWQ67815.1"/>
    <property type="molecule type" value="Genomic_DNA"/>
</dbReference>
<organism evidence="1 2">
    <name type="scientific">Streptomyces citrinus</name>
    <dbReference type="NCBI Taxonomy" id="3118173"/>
    <lineage>
        <taxon>Bacteria</taxon>
        <taxon>Bacillati</taxon>
        <taxon>Actinomycetota</taxon>
        <taxon>Actinomycetes</taxon>
        <taxon>Kitasatosporales</taxon>
        <taxon>Streptomycetaceae</taxon>
        <taxon>Streptomyces</taxon>
    </lineage>
</organism>
<keyword evidence="2" id="KW-1185">Reference proteome</keyword>
<gene>
    <name evidence="1" type="ORF">V2W30_33790</name>
</gene>
<reference evidence="1" key="1">
    <citation type="journal article" date="2025" name="Int. J. Syst. Evol. Microbiol.">
        <title>Streptomyces citrinus sp. nov., with yellow diffusible pigment.</title>
        <authorList>
            <person name="He Y."/>
            <person name="Yang E."/>
            <person name="Xu J."/>
            <person name="Sun Y."/>
            <person name="Sun L."/>
        </authorList>
    </citation>
    <scope>NUCLEOTIDE SEQUENCE</scope>
    <source>
        <strain evidence="1">Q6</strain>
    </source>
</reference>
<evidence type="ECO:0000313" key="1">
    <source>
        <dbReference type="EMBL" id="WWQ67815.1"/>
    </source>
</evidence>
<dbReference type="Proteomes" id="UP001432251">
    <property type="component" value="Chromosome"/>
</dbReference>